<sequence length="68" mass="8080">MYFIVEDCFSFTTLATLRLRGNLQLVFLMHQLVTCLTCIYLDVQQLQQFAFLLLLTCSYYRSGTFFYI</sequence>
<protein>
    <submittedName>
        <fullName evidence="1">Uncharacterized protein</fullName>
    </submittedName>
</protein>
<dbReference type="EMBL" id="CM047736">
    <property type="protein sequence ID" value="KAJ0053562.1"/>
    <property type="molecule type" value="Genomic_DNA"/>
</dbReference>
<accession>A0ACC0ZMV9</accession>
<evidence type="ECO:0000313" key="1">
    <source>
        <dbReference type="EMBL" id="KAJ0053562.1"/>
    </source>
</evidence>
<dbReference type="Proteomes" id="UP001163603">
    <property type="component" value="Chromosome 1"/>
</dbReference>
<keyword evidence="2" id="KW-1185">Reference proteome</keyword>
<proteinExistence type="predicted"/>
<reference evidence="2" key="1">
    <citation type="journal article" date="2023" name="G3 (Bethesda)">
        <title>Genome assembly and association tests identify interacting loci associated with vigor, precocity, and sex in interspecific pistachio rootstocks.</title>
        <authorList>
            <person name="Palmer W."/>
            <person name="Jacygrad E."/>
            <person name="Sagayaradj S."/>
            <person name="Cavanaugh K."/>
            <person name="Han R."/>
            <person name="Bertier L."/>
            <person name="Beede B."/>
            <person name="Kafkas S."/>
            <person name="Golino D."/>
            <person name="Preece J."/>
            <person name="Michelmore R."/>
        </authorList>
    </citation>
    <scope>NUCLEOTIDE SEQUENCE [LARGE SCALE GENOMIC DNA]</scope>
</reference>
<comment type="caution">
    <text evidence="1">The sequence shown here is derived from an EMBL/GenBank/DDBJ whole genome shotgun (WGS) entry which is preliminary data.</text>
</comment>
<gene>
    <name evidence="1" type="ORF">Pint_02040</name>
</gene>
<name>A0ACC0ZMV9_9ROSI</name>
<organism evidence="1 2">
    <name type="scientific">Pistacia integerrima</name>
    <dbReference type="NCBI Taxonomy" id="434235"/>
    <lineage>
        <taxon>Eukaryota</taxon>
        <taxon>Viridiplantae</taxon>
        <taxon>Streptophyta</taxon>
        <taxon>Embryophyta</taxon>
        <taxon>Tracheophyta</taxon>
        <taxon>Spermatophyta</taxon>
        <taxon>Magnoliopsida</taxon>
        <taxon>eudicotyledons</taxon>
        <taxon>Gunneridae</taxon>
        <taxon>Pentapetalae</taxon>
        <taxon>rosids</taxon>
        <taxon>malvids</taxon>
        <taxon>Sapindales</taxon>
        <taxon>Anacardiaceae</taxon>
        <taxon>Pistacia</taxon>
    </lineage>
</organism>
<evidence type="ECO:0000313" key="2">
    <source>
        <dbReference type="Proteomes" id="UP001163603"/>
    </source>
</evidence>